<gene>
    <name evidence="3" type="ordered locus">Amico_0160</name>
</gene>
<evidence type="ECO:0000256" key="1">
    <source>
        <dbReference type="RuleBase" id="RU000481"/>
    </source>
</evidence>
<organism evidence="3 4">
    <name type="scientific">Aminobacterium colombiense (strain DSM 12261 / ALA-1)</name>
    <dbReference type="NCBI Taxonomy" id="572547"/>
    <lineage>
        <taxon>Bacteria</taxon>
        <taxon>Thermotogati</taxon>
        <taxon>Synergistota</taxon>
        <taxon>Synergistia</taxon>
        <taxon>Synergistales</taxon>
        <taxon>Aminobacteriaceae</taxon>
        <taxon>Aminobacterium</taxon>
    </lineage>
</organism>
<feature type="domain" description="Aminotransferase class I/classII large" evidence="2">
    <location>
        <begin position="51"/>
        <end position="352"/>
    </location>
</feature>
<evidence type="ECO:0000313" key="3">
    <source>
        <dbReference type="EMBL" id="ADE56307.1"/>
    </source>
</evidence>
<accession>D5ECM5</accession>
<dbReference type="STRING" id="572547.Amico_0160"/>
<dbReference type="InterPro" id="IPR015422">
    <property type="entry name" value="PyrdxlP-dep_Trfase_small"/>
</dbReference>
<dbReference type="Pfam" id="PF00155">
    <property type="entry name" value="Aminotran_1_2"/>
    <property type="match status" value="1"/>
</dbReference>
<dbReference type="HOGENOM" id="CLU_017584_4_4_0"/>
<dbReference type="EMBL" id="CP001997">
    <property type="protein sequence ID" value="ADE56307.1"/>
    <property type="molecule type" value="Genomic_DNA"/>
</dbReference>
<comment type="similarity">
    <text evidence="1">Belongs to the class-I pyridoxal-phosphate-dependent aminotransferase family.</text>
</comment>
<dbReference type="GO" id="GO:0008483">
    <property type="term" value="F:transaminase activity"/>
    <property type="evidence" value="ECO:0007669"/>
    <property type="project" value="UniProtKB-KW"/>
</dbReference>
<dbReference type="PANTHER" id="PTHR43510">
    <property type="entry name" value="AMINOTRANSFERASE FUNCTION, HYPOTHETICAL (EUROFUNG)"/>
    <property type="match status" value="1"/>
</dbReference>
<sequence length="373" mass="42104">MKLPAFKIERYFARYEFKTEFLLCPSDCESFSLSELLQMADTESLSLWKNLRLGYTESLGHPLLREEIAALYTGLSKEDVLLAVPEEGIFLAFNGILEPGDHVIAISPAYQSLYSIPEGMGCEVSYWSVKEKNGEWTLDLDELEGMIRPATKMIVVNFPHNPTGYLPEKKDFLKIVDIASRHDLYLFSDEMYRFLEFDEMSRLPSACTVYEKAVTLGGLSKAFGLPGLRMGWLAAQDREILNITAQLKDYTTICGSSPSEILSLMSLRAKEKILQRNRALIASNLEEIETLFHKHDDLLHWVPPKGGSIAFPALKGNIPIEAFCQEAIDQYGVLIIPGTLFGSKENRFRVGFGRATFSEALKQFEVFLNNRKG</sequence>
<dbReference type="PROSITE" id="PS00105">
    <property type="entry name" value="AA_TRANSFER_CLASS_1"/>
    <property type="match status" value="1"/>
</dbReference>
<dbReference type="Gene3D" id="3.40.640.10">
    <property type="entry name" value="Type I PLP-dependent aspartate aminotransferase-like (Major domain)"/>
    <property type="match status" value="1"/>
</dbReference>
<dbReference type="KEGG" id="aco:Amico_0160"/>
<evidence type="ECO:0000259" key="2">
    <source>
        <dbReference type="Pfam" id="PF00155"/>
    </source>
</evidence>
<dbReference type="RefSeq" id="WP_013047573.1">
    <property type="nucleotide sequence ID" value="NC_014011.1"/>
</dbReference>
<proteinExistence type="inferred from homology"/>
<dbReference type="CDD" id="cd00609">
    <property type="entry name" value="AAT_like"/>
    <property type="match status" value="1"/>
</dbReference>
<protein>
    <recommendedName>
        <fullName evidence="1">Aminotransferase</fullName>
        <ecNumber evidence="1">2.6.1.-</ecNumber>
    </recommendedName>
</protein>
<dbReference type="InterPro" id="IPR004839">
    <property type="entry name" value="Aminotransferase_I/II_large"/>
</dbReference>
<dbReference type="GO" id="GO:0030170">
    <property type="term" value="F:pyridoxal phosphate binding"/>
    <property type="evidence" value="ECO:0007669"/>
    <property type="project" value="InterPro"/>
</dbReference>
<dbReference type="InterPro" id="IPR015424">
    <property type="entry name" value="PyrdxlP-dep_Trfase"/>
</dbReference>
<evidence type="ECO:0000313" key="4">
    <source>
        <dbReference type="Proteomes" id="UP000002366"/>
    </source>
</evidence>
<keyword evidence="4" id="KW-1185">Reference proteome</keyword>
<reference evidence="3 4" key="1">
    <citation type="journal article" date="2010" name="Stand. Genomic Sci.">
        <title>Complete genome sequence of Aminobacterium colombiense type strain (ALA-1).</title>
        <authorList>
            <person name="Chertkov O."/>
            <person name="Sikorski J."/>
            <person name="Brambilla E."/>
            <person name="Lapidus A."/>
            <person name="Copeland A."/>
            <person name="Glavina Del Rio T."/>
            <person name="Nolan M."/>
            <person name="Lucas S."/>
            <person name="Tice H."/>
            <person name="Cheng J.F."/>
            <person name="Han C."/>
            <person name="Detter J.C."/>
            <person name="Bruce D."/>
            <person name="Tapia R."/>
            <person name="Goodwin L."/>
            <person name="Pitluck S."/>
            <person name="Liolios K."/>
            <person name="Ivanova N."/>
            <person name="Mavromatis K."/>
            <person name="Ovchinnikova G."/>
            <person name="Pati A."/>
            <person name="Chen A."/>
            <person name="Palaniappan K."/>
            <person name="Land M."/>
            <person name="Hauser L."/>
            <person name="Chang Y.J."/>
            <person name="Jeffries C.D."/>
            <person name="Spring S."/>
            <person name="Rohde M."/>
            <person name="Goker M."/>
            <person name="Bristow J."/>
            <person name="Eisen J.A."/>
            <person name="Markowitz V."/>
            <person name="Hugenholtz P."/>
            <person name="Kyrpides N.C."/>
            <person name="Klenk H.P."/>
        </authorList>
    </citation>
    <scope>NUCLEOTIDE SEQUENCE [LARGE SCALE GENOMIC DNA]</scope>
    <source>
        <strain evidence="4">DSM 12261 / ALA-1</strain>
    </source>
</reference>
<dbReference type="EC" id="2.6.1.-" evidence="1"/>
<dbReference type="PANTHER" id="PTHR43510:SF1">
    <property type="entry name" value="AMINOTRANSFERASE FUNCTION, HYPOTHETICAL (EUROFUNG)"/>
    <property type="match status" value="1"/>
</dbReference>
<dbReference type="Proteomes" id="UP000002366">
    <property type="component" value="Chromosome"/>
</dbReference>
<keyword evidence="1 3" id="KW-0032">Aminotransferase</keyword>
<dbReference type="eggNOG" id="COG0436">
    <property type="taxonomic scope" value="Bacteria"/>
</dbReference>
<dbReference type="InterPro" id="IPR004838">
    <property type="entry name" value="NHTrfase_class1_PyrdxlP-BS"/>
</dbReference>
<comment type="cofactor">
    <cofactor evidence="1">
        <name>pyridoxal 5'-phosphate</name>
        <dbReference type="ChEBI" id="CHEBI:597326"/>
    </cofactor>
</comment>
<keyword evidence="1 3" id="KW-0808">Transferase</keyword>
<name>D5ECM5_AMICL</name>
<dbReference type="OrthoDB" id="9802328at2"/>
<dbReference type="Gene3D" id="3.90.1150.10">
    <property type="entry name" value="Aspartate Aminotransferase, domain 1"/>
    <property type="match status" value="1"/>
</dbReference>
<dbReference type="SUPFAM" id="SSF53383">
    <property type="entry name" value="PLP-dependent transferases"/>
    <property type="match status" value="1"/>
</dbReference>
<dbReference type="AlphaFoldDB" id="D5ECM5"/>
<dbReference type="InterPro" id="IPR015421">
    <property type="entry name" value="PyrdxlP-dep_Trfase_major"/>
</dbReference>